<reference evidence="3" key="1">
    <citation type="submission" date="2013-02" db="EMBL/GenBank/DDBJ databases">
        <title>The complete genome sequence of Corynebacterium casei LMG S-19264 (=DSM 44701).</title>
        <authorList>
            <person name="Ruckert C."/>
            <person name="Albersmeier A."/>
            <person name="Kalinowski J."/>
        </authorList>
    </citation>
    <scope>NUCLEOTIDE SEQUENCE [LARGE SCALE GENOMIC DNA]</scope>
    <source>
        <strain evidence="3">LMG S-19264</strain>
    </source>
</reference>
<dbReference type="Pfam" id="PF03435">
    <property type="entry name" value="Sacchrp_dh_NADP"/>
    <property type="match status" value="1"/>
</dbReference>
<protein>
    <recommendedName>
        <fullName evidence="1">Saccharopine dehydrogenase NADP binding domain-containing protein</fullName>
    </recommendedName>
</protein>
<sequence length="402" mass="43190">MTQPSSQESPADNIRDFDIVVFGATSFVGKLTAQYLAENHPELSIAVAGRNESKLQELVSATDIALPILVADASNIDEMRELASRSTVLISTVGPYTYYGDKVVEACVENGTHYVDLCGEALFIRRNIDTWHERAQQTGAKIVHSCGFDSVPSDMGMFHLHDTAQTAFSEVTMAVEHLAGGLSGGTIDSMRAVSADAKKMEKGGAILHSPYTLSPDHKNEPDLGEQKDMDVSFDPLARQWTGPFFMAMFNTRIVRRSNTLSEYAYGDKLRYREAITAGTGLSGRIKANALFAVTAVGFAAVMNKRMARFLPKPGDGPKKLDEGGFSITHYGLTESGALHTATVTAQGDPGYRVTSMMLSEAAVFLATKPAGLPDVSGGILTPATALGAPYRDALHAHGMKFS</sequence>
<evidence type="ECO:0000313" key="3">
    <source>
        <dbReference type="Proteomes" id="UP000019226"/>
    </source>
</evidence>
<keyword evidence="3" id="KW-1185">Reference proteome</keyword>
<dbReference type="PANTHER" id="PTHR12286:SF5">
    <property type="entry name" value="SACCHAROPINE DEHYDROGENASE-LIKE OXIDOREDUCTASE"/>
    <property type="match status" value="1"/>
</dbReference>
<name>A0ABN4CF31_9CORY</name>
<dbReference type="RefSeq" id="WP_025387126.1">
    <property type="nucleotide sequence ID" value="NZ_CP004350.1"/>
</dbReference>
<dbReference type="GeneID" id="82876848"/>
<dbReference type="InterPro" id="IPR036291">
    <property type="entry name" value="NAD(P)-bd_dom_sf"/>
</dbReference>
<evidence type="ECO:0000259" key="1">
    <source>
        <dbReference type="Pfam" id="PF03435"/>
    </source>
</evidence>
<dbReference type="SUPFAM" id="SSF51735">
    <property type="entry name" value="NAD(P)-binding Rossmann-fold domains"/>
    <property type="match status" value="1"/>
</dbReference>
<dbReference type="Gene3D" id="3.40.50.720">
    <property type="entry name" value="NAD(P)-binding Rossmann-like Domain"/>
    <property type="match status" value="1"/>
</dbReference>
<proteinExistence type="predicted"/>
<feature type="domain" description="Saccharopine dehydrogenase NADP binding" evidence="1">
    <location>
        <begin position="19"/>
        <end position="142"/>
    </location>
</feature>
<dbReference type="EMBL" id="CP004350">
    <property type="protein sequence ID" value="AHI19244.1"/>
    <property type="molecule type" value="Genomic_DNA"/>
</dbReference>
<dbReference type="InterPro" id="IPR051276">
    <property type="entry name" value="Saccharopine_DH-like_oxidrdct"/>
</dbReference>
<accession>A0ABN4CF31</accession>
<dbReference type="InterPro" id="IPR005097">
    <property type="entry name" value="Sacchrp_dh_NADP-bd"/>
</dbReference>
<organism evidence="2 3">
    <name type="scientific">Corynebacterium casei LMG S-19264</name>
    <dbReference type="NCBI Taxonomy" id="1285583"/>
    <lineage>
        <taxon>Bacteria</taxon>
        <taxon>Bacillati</taxon>
        <taxon>Actinomycetota</taxon>
        <taxon>Actinomycetes</taxon>
        <taxon>Mycobacteriales</taxon>
        <taxon>Corynebacteriaceae</taxon>
        <taxon>Corynebacterium</taxon>
    </lineage>
</organism>
<evidence type="ECO:0000313" key="2">
    <source>
        <dbReference type="EMBL" id="AHI19244.1"/>
    </source>
</evidence>
<dbReference type="PANTHER" id="PTHR12286">
    <property type="entry name" value="SACCHAROPINE DEHYDROGENASE-LIKE OXIDOREDUCTASE"/>
    <property type="match status" value="1"/>
</dbReference>
<dbReference type="Proteomes" id="UP000019226">
    <property type="component" value="Chromosome"/>
</dbReference>
<gene>
    <name evidence="2" type="ORF">CCASEI_03320</name>
</gene>